<protein>
    <recommendedName>
        <fullName evidence="1">Thioredoxin-like fold domain-containing protein</fullName>
    </recommendedName>
</protein>
<accession>A0A2M8C9C9</accession>
<evidence type="ECO:0000313" key="3">
    <source>
        <dbReference type="Proteomes" id="UP000228560"/>
    </source>
</evidence>
<dbReference type="SUPFAM" id="SSF52833">
    <property type="entry name" value="Thioredoxin-like"/>
    <property type="match status" value="1"/>
</dbReference>
<dbReference type="InterPro" id="IPR012336">
    <property type="entry name" value="Thioredoxin-like_fold"/>
</dbReference>
<name>A0A2M8C9C9_9BACT</name>
<organism evidence="2 3">
    <name type="scientific">Candidatus Infernicultor aquiphilus</name>
    <dbReference type="NCBI Taxonomy" id="1805029"/>
    <lineage>
        <taxon>Bacteria</taxon>
        <taxon>Pseudomonadati</taxon>
        <taxon>Atribacterota</taxon>
        <taxon>Candidatus Phoenicimicrobiia</taxon>
        <taxon>Candidatus Pheonicimicrobiales</taxon>
        <taxon>Candidatus Phoenicimicrobiaceae</taxon>
        <taxon>Candidatus Infernicultor</taxon>
    </lineage>
</organism>
<feature type="domain" description="Thioredoxin-like fold" evidence="1">
    <location>
        <begin position="43"/>
        <end position="122"/>
    </location>
</feature>
<dbReference type="AlphaFoldDB" id="A0A2M8C9C9"/>
<evidence type="ECO:0000259" key="1">
    <source>
        <dbReference type="Pfam" id="PF13192"/>
    </source>
</evidence>
<dbReference type="Gene3D" id="3.40.30.10">
    <property type="entry name" value="Glutaredoxin"/>
    <property type="match status" value="1"/>
</dbReference>
<dbReference type="Pfam" id="PF13192">
    <property type="entry name" value="Thioredoxin_3"/>
    <property type="match status" value="1"/>
</dbReference>
<gene>
    <name evidence="2" type="ORF">CO097_07490</name>
</gene>
<dbReference type="InterPro" id="IPR036249">
    <property type="entry name" value="Thioredoxin-like_sf"/>
</dbReference>
<dbReference type="EMBL" id="PFTV01000189">
    <property type="protein sequence ID" value="PJB55664.1"/>
    <property type="molecule type" value="Genomic_DNA"/>
</dbReference>
<dbReference type="Proteomes" id="UP000228560">
    <property type="component" value="Unassembled WGS sequence"/>
</dbReference>
<evidence type="ECO:0000313" key="2">
    <source>
        <dbReference type="EMBL" id="PJB55664.1"/>
    </source>
</evidence>
<comment type="caution">
    <text evidence="2">The sequence shown here is derived from an EMBL/GenBank/DDBJ whole genome shotgun (WGS) entry which is preliminary data.</text>
</comment>
<reference evidence="2 3" key="1">
    <citation type="submission" date="2017-09" db="EMBL/GenBank/DDBJ databases">
        <title>Depth-based differentiation of microbial function through sediment-hosted aquifers and enrichment of novel symbionts in the deep terrestrial subsurface.</title>
        <authorList>
            <person name="Probst A.J."/>
            <person name="Ladd B."/>
            <person name="Jarett J.K."/>
            <person name="Geller-Mcgrath D.E."/>
            <person name="Sieber C.M."/>
            <person name="Emerson J.B."/>
            <person name="Anantharaman K."/>
            <person name="Thomas B.C."/>
            <person name="Malmstrom R."/>
            <person name="Stieglmeier M."/>
            <person name="Klingl A."/>
            <person name="Woyke T."/>
            <person name="Ryan C.M."/>
            <person name="Banfield J.F."/>
        </authorList>
    </citation>
    <scope>NUCLEOTIDE SEQUENCE [LARGE SCALE GENOMIC DNA]</scope>
    <source>
        <strain evidence="2">CG_4_9_14_3_um_filter_33_16</strain>
    </source>
</reference>
<sequence length="126" mass="14297">MPACACLPVRVRTQTGTHADRNRTPTGKGNSYKIYLEKSKSIMKIKIFWQKNCPNCPKANHIGKQLEKEMTVQYFDVSTVDGLAEASYYNIVSTPSMAMVDNDENEIKIWRGKTPNLEEIREEAAI</sequence>
<proteinExistence type="predicted"/>